<proteinExistence type="predicted"/>
<dbReference type="InterPro" id="IPR019546">
    <property type="entry name" value="TAT_signal_bac_arc"/>
</dbReference>
<name>A0A381YJT5_9ZZZZ</name>
<reference evidence="1" key="1">
    <citation type="submission" date="2018-05" db="EMBL/GenBank/DDBJ databases">
        <authorList>
            <person name="Lanie J.A."/>
            <person name="Ng W.-L."/>
            <person name="Kazmierczak K.M."/>
            <person name="Andrzejewski T.M."/>
            <person name="Davidsen T.M."/>
            <person name="Wayne K.J."/>
            <person name="Tettelin H."/>
            <person name="Glass J.I."/>
            <person name="Rusch D."/>
            <person name="Podicherti R."/>
            <person name="Tsui H.-C.T."/>
            <person name="Winkler M.E."/>
        </authorList>
    </citation>
    <scope>NUCLEOTIDE SEQUENCE</scope>
</reference>
<accession>A0A381YJT5</accession>
<organism evidence="1">
    <name type="scientific">marine metagenome</name>
    <dbReference type="NCBI Taxonomy" id="408172"/>
    <lineage>
        <taxon>unclassified sequences</taxon>
        <taxon>metagenomes</taxon>
        <taxon>ecological metagenomes</taxon>
    </lineage>
</organism>
<dbReference type="NCBIfam" id="TIGR01409">
    <property type="entry name" value="TAT_signal_seq"/>
    <property type="match status" value="1"/>
</dbReference>
<feature type="non-terminal residue" evidence="1">
    <location>
        <position position="66"/>
    </location>
</feature>
<protein>
    <submittedName>
        <fullName evidence="1">Uncharacterized protein</fullName>
    </submittedName>
</protein>
<dbReference type="InterPro" id="IPR006311">
    <property type="entry name" value="TAT_signal"/>
</dbReference>
<sequence>MDARTPLASRRDFLKASGLIVVSVGAVAASVSPLVSAVEGDGAKGQGTGPYPDPDFRQLDSWIVIH</sequence>
<evidence type="ECO:0000313" key="1">
    <source>
        <dbReference type="EMBL" id="SVA76811.1"/>
    </source>
</evidence>
<dbReference type="PROSITE" id="PS51318">
    <property type="entry name" value="TAT"/>
    <property type="match status" value="1"/>
</dbReference>
<dbReference type="EMBL" id="UINC01018311">
    <property type="protein sequence ID" value="SVA76811.1"/>
    <property type="molecule type" value="Genomic_DNA"/>
</dbReference>
<gene>
    <name evidence="1" type="ORF">METZ01_LOCUS129665</name>
</gene>
<dbReference type="AlphaFoldDB" id="A0A381YJT5"/>